<dbReference type="InterPro" id="IPR029039">
    <property type="entry name" value="Flavoprotein-like_sf"/>
</dbReference>
<evidence type="ECO:0000256" key="5">
    <source>
        <dbReference type="ARBA" id="ARBA00022630"/>
    </source>
</evidence>
<evidence type="ECO:0000256" key="6">
    <source>
        <dbReference type="ARBA" id="ARBA00022643"/>
    </source>
</evidence>
<evidence type="ECO:0000256" key="1">
    <source>
        <dbReference type="ARBA" id="ARBA00001917"/>
    </source>
</evidence>
<keyword evidence="5" id="KW-0285">Flavoprotein</keyword>
<name>A0ABS2RB37_9BACI</name>
<dbReference type="SUPFAM" id="SSF52218">
    <property type="entry name" value="Flavoproteins"/>
    <property type="match status" value="1"/>
</dbReference>
<keyword evidence="4" id="KW-0813">Transport</keyword>
<evidence type="ECO:0000259" key="8">
    <source>
        <dbReference type="PROSITE" id="PS50902"/>
    </source>
</evidence>
<keyword evidence="7" id="KW-0249">Electron transport</keyword>
<keyword evidence="6" id="KW-0288">FMN</keyword>
<organism evidence="9 10">
    <name type="scientific">Siminovitchia thermophila</name>
    <dbReference type="NCBI Taxonomy" id="1245522"/>
    <lineage>
        <taxon>Bacteria</taxon>
        <taxon>Bacillati</taxon>
        <taxon>Bacillota</taxon>
        <taxon>Bacilli</taxon>
        <taxon>Bacillales</taxon>
        <taxon>Bacillaceae</taxon>
        <taxon>Siminovitchia</taxon>
    </lineage>
</organism>
<evidence type="ECO:0000256" key="7">
    <source>
        <dbReference type="ARBA" id="ARBA00022982"/>
    </source>
</evidence>
<accession>A0ABS2RB37</accession>
<sequence>MVRVLICYATYSGNTEETAKLIQTRLNSEGMETTMYRIGKGPIPDPSGFHAVVLGSFTWGKGATPGIVKDFVYELGWKPPNVYVFGTGDTQFGGDDLFCKAADKLAKFYCSPIAPLKIEQSPRGSQEKHVNNWTEGVIKHCLNFYKKQPY</sequence>
<dbReference type="InterPro" id="IPR008254">
    <property type="entry name" value="Flavodoxin/NO_synth"/>
</dbReference>
<protein>
    <submittedName>
        <fullName evidence="9">Ribonucleotide reductase-associated flavodoxin</fullName>
    </submittedName>
</protein>
<proteinExistence type="inferred from homology"/>
<dbReference type="PROSITE" id="PS50902">
    <property type="entry name" value="FLAVODOXIN_LIKE"/>
    <property type="match status" value="1"/>
</dbReference>
<comment type="similarity">
    <text evidence="3">Belongs to the flavodoxin family.</text>
</comment>
<dbReference type="PANTHER" id="PTHR42809">
    <property type="entry name" value="FLAVODOXIN 2"/>
    <property type="match status" value="1"/>
</dbReference>
<evidence type="ECO:0000256" key="4">
    <source>
        <dbReference type="ARBA" id="ARBA00022448"/>
    </source>
</evidence>
<evidence type="ECO:0000313" key="10">
    <source>
        <dbReference type="Proteomes" id="UP000823485"/>
    </source>
</evidence>
<comment type="function">
    <text evidence="2">Low-potential electron donor to a number of redox enzymes.</text>
</comment>
<comment type="cofactor">
    <cofactor evidence="1">
        <name>FMN</name>
        <dbReference type="ChEBI" id="CHEBI:58210"/>
    </cofactor>
</comment>
<feature type="domain" description="Flavodoxin-like" evidence="8">
    <location>
        <begin position="4"/>
        <end position="138"/>
    </location>
</feature>
<dbReference type="InterPro" id="IPR050619">
    <property type="entry name" value="Flavodoxin"/>
</dbReference>
<evidence type="ECO:0000313" key="9">
    <source>
        <dbReference type="EMBL" id="MBM7716364.1"/>
    </source>
</evidence>
<evidence type="ECO:0000256" key="3">
    <source>
        <dbReference type="ARBA" id="ARBA00005267"/>
    </source>
</evidence>
<dbReference type="PANTHER" id="PTHR42809:SF1">
    <property type="entry name" value="FLAVODOXIN 1"/>
    <property type="match status" value="1"/>
</dbReference>
<dbReference type="RefSeq" id="WP_077113411.1">
    <property type="nucleotide sequence ID" value="NZ_JAFBFH010000026.1"/>
</dbReference>
<dbReference type="Gene3D" id="3.40.50.360">
    <property type="match status" value="1"/>
</dbReference>
<gene>
    <name evidence="9" type="ORF">JOC94_003384</name>
</gene>
<dbReference type="Proteomes" id="UP000823485">
    <property type="component" value="Unassembled WGS sequence"/>
</dbReference>
<comment type="caution">
    <text evidence="9">The sequence shown here is derived from an EMBL/GenBank/DDBJ whole genome shotgun (WGS) entry which is preliminary data.</text>
</comment>
<keyword evidence="10" id="KW-1185">Reference proteome</keyword>
<reference evidence="9 10" key="1">
    <citation type="submission" date="2021-01" db="EMBL/GenBank/DDBJ databases">
        <title>Genomic Encyclopedia of Type Strains, Phase IV (KMG-IV): sequencing the most valuable type-strain genomes for metagenomic binning, comparative biology and taxonomic classification.</title>
        <authorList>
            <person name="Goeker M."/>
        </authorList>
    </citation>
    <scope>NUCLEOTIDE SEQUENCE [LARGE SCALE GENOMIC DNA]</scope>
    <source>
        <strain evidence="9 10">DSM 105453</strain>
    </source>
</reference>
<dbReference type="Pfam" id="PF00258">
    <property type="entry name" value="Flavodoxin_1"/>
    <property type="match status" value="1"/>
</dbReference>
<evidence type="ECO:0000256" key="2">
    <source>
        <dbReference type="ARBA" id="ARBA00003297"/>
    </source>
</evidence>
<dbReference type="EMBL" id="JAFBFH010000026">
    <property type="protein sequence ID" value="MBM7716364.1"/>
    <property type="molecule type" value="Genomic_DNA"/>
</dbReference>
<dbReference type="NCBIfam" id="NF006747">
    <property type="entry name" value="PRK09271.1"/>
    <property type="match status" value="1"/>
</dbReference>